<keyword evidence="3" id="KW-0804">Transcription</keyword>
<evidence type="ECO:0000259" key="4">
    <source>
        <dbReference type="PROSITE" id="PS01124"/>
    </source>
</evidence>
<evidence type="ECO:0000313" key="5">
    <source>
        <dbReference type="EMBL" id="MBD8001601.1"/>
    </source>
</evidence>
<comment type="caution">
    <text evidence="5">The sequence shown here is derived from an EMBL/GenBank/DDBJ whole genome shotgun (WGS) entry which is preliminary data.</text>
</comment>
<dbReference type="Pfam" id="PF12833">
    <property type="entry name" value="HTH_18"/>
    <property type="match status" value="1"/>
</dbReference>
<dbReference type="Proteomes" id="UP000616346">
    <property type="component" value="Unassembled WGS sequence"/>
</dbReference>
<sequence length="190" mass="21740">MATILYIKNMVCNRCIMVVENILKAEHLTPERVELGMASISETLTEEQKESVRRQLEAVGFELMDDKRSLLIEHIKQLIIELIHRQNGELRTNLSDYLTEHCGQDYSALSKLFSEINGITIEKYFIAQKIERVKELLAYDELSLNEIADLLNYSSTAHLSAQFKSVTGMPPSQFKKQASHKRLALDKIGQ</sequence>
<keyword evidence="1" id="KW-0805">Transcription regulation</keyword>
<dbReference type="PANTHER" id="PTHR43280:SF2">
    <property type="entry name" value="HTH-TYPE TRANSCRIPTIONAL REGULATOR EXSA"/>
    <property type="match status" value="1"/>
</dbReference>
<dbReference type="Gene3D" id="1.10.10.60">
    <property type="entry name" value="Homeodomain-like"/>
    <property type="match status" value="1"/>
</dbReference>
<reference evidence="5 6" key="1">
    <citation type="submission" date="2020-08" db="EMBL/GenBank/DDBJ databases">
        <title>A Genomic Blueprint of the Chicken Gut Microbiome.</title>
        <authorList>
            <person name="Gilroy R."/>
            <person name="Ravi A."/>
            <person name="Getino M."/>
            <person name="Pursley I."/>
            <person name="Horton D.L."/>
            <person name="Alikhan N.-F."/>
            <person name="Baker D."/>
            <person name="Gharbi K."/>
            <person name="Hall N."/>
            <person name="Watson M."/>
            <person name="Adriaenssens E.M."/>
            <person name="Foster-Nyarko E."/>
            <person name="Jarju S."/>
            <person name="Secka A."/>
            <person name="Antonio M."/>
            <person name="Oren A."/>
            <person name="Chaudhuri R."/>
            <person name="La Ragione R.M."/>
            <person name="Hildebrand F."/>
            <person name="Pallen M.J."/>
        </authorList>
    </citation>
    <scope>NUCLEOTIDE SEQUENCE [LARGE SCALE GENOMIC DNA]</scope>
    <source>
        <strain evidence="5 6">Sa1YUN3</strain>
    </source>
</reference>
<keyword evidence="2" id="KW-0238">DNA-binding</keyword>
<dbReference type="SMART" id="SM00342">
    <property type="entry name" value="HTH_ARAC"/>
    <property type="match status" value="1"/>
</dbReference>
<evidence type="ECO:0000256" key="3">
    <source>
        <dbReference type="ARBA" id="ARBA00023163"/>
    </source>
</evidence>
<name>A0ABR8VAB8_9BACT</name>
<feature type="domain" description="HTH araC/xylS-type" evidence="4">
    <location>
        <begin position="73"/>
        <end position="177"/>
    </location>
</feature>
<dbReference type="PROSITE" id="PS01124">
    <property type="entry name" value="HTH_ARAC_FAMILY_2"/>
    <property type="match status" value="1"/>
</dbReference>
<evidence type="ECO:0000256" key="2">
    <source>
        <dbReference type="ARBA" id="ARBA00023125"/>
    </source>
</evidence>
<protein>
    <submittedName>
        <fullName evidence="5">Helix-turn-helix transcriptional regulator</fullName>
    </submittedName>
</protein>
<dbReference type="InterPro" id="IPR018060">
    <property type="entry name" value="HTH_AraC"/>
</dbReference>
<dbReference type="PANTHER" id="PTHR43280">
    <property type="entry name" value="ARAC-FAMILY TRANSCRIPTIONAL REGULATOR"/>
    <property type="match status" value="1"/>
</dbReference>
<gene>
    <name evidence="5" type="ORF">H9626_05115</name>
</gene>
<dbReference type="Gene3D" id="3.30.70.100">
    <property type="match status" value="1"/>
</dbReference>
<dbReference type="RefSeq" id="WP_178256027.1">
    <property type="nucleotide sequence ID" value="NZ_JACSPQ010000001.1"/>
</dbReference>
<dbReference type="SUPFAM" id="SSF46689">
    <property type="entry name" value="Homeodomain-like"/>
    <property type="match status" value="1"/>
</dbReference>
<keyword evidence="6" id="KW-1185">Reference proteome</keyword>
<dbReference type="EMBL" id="JACSPQ010000001">
    <property type="protein sequence ID" value="MBD8001601.1"/>
    <property type="molecule type" value="Genomic_DNA"/>
</dbReference>
<dbReference type="InterPro" id="IPR018062">
    <property type="entry name" value="HTH_AraC-typ_CS"/>
</dbReference>
<evidence type="ECO:0000313" key="6">
    <source>
        <dbReference type="Proteomes" id="UP000616346"/>
    </source>
</evidence>
<evidence type="ECO:0000256" key="1">
    <source>
        <dbReference type="ARBA" id="ARBA00023015"/>
    </source>
</evidence>
<accession>A0ABR8VAB8</accession>
<organism evidence="5 6">
    <name type="scientific">Phocaeicola faecium</name>
    <dbReference type="NCBI Taxonomy" id="2762213"/>
    <lineage>
        <taxon>Bacteria</taxon>
        <taxon>Pseudomonadati</taxon>
        <taxon>Bacteroidota</taxon>
        <taxon>Bacteroidia</taxon>
        <taxon>Bacteroidales</taxon>
        <taxon>Bacteroidaceae</taxon>
        <taxon>Phocaeicola</taxon>
    </lineage>
</organism>
<dbReference type="InterPro" id="IPR009057">
    <property type="entry name" value="Homeodomain-like_sf"/>
</dbReference>
<dbReference type="PROSITE" id="PS00041">
    <property type="entry name" value="HTH_ARAC_FAMILY_1"/>
    <property type="match status" value="1"/>
</dbReference>
<proteinExistence type="predicted"/>